<dbReference type="SUPFAM" id="SSF81383">
    <property type="entry name" value="F-box domain"/>
    <property type="match status" value="1"/>
</dbReference>
<protein>
    <submittedName>
        <fullName evidence="2">F-box domain containing protein</fullName>
    </submittedName>
</protein>
<evidence type="ECO:0000256" key="1">
    <source>
        <dbReference type="SAM" id="MobiDB-lite"/>
    </source>
</evidence>
<dbReference type="EMBL" id="KC977571">
    <property type="protein sequence ID" value="AGO85104.1"/>
    <property type="molecule type" value="Genomic_DNA"/>
</dbReference>
<reference evidence="2 3" key="1">
    <citation type="journal article" date="2013" name="Science">
        <title>Pandoraviruses: amoeba viruses with genomes up to 2.5 Mb reaching that of parasitic eukaryotes.</title>
        <authorList>
            <person name="Philippe N."/>
            <person name="Legendre M."/>
            <person name="Doutre G."/>
            <person name="Coute Y."/>
            <person name="Poirot O."/>
            <person name="Lescot M."/>
            <person name="Arslan D."/>
            <person name="Seltzer V."/>
            <person name="Bertaux L."/>
            <person name="Bruley C."/>
            <person name="Garin J."/>
            <person name="Claverie J.M."/>
            <person name="Abergel C."/>
        </authorList>
    </citation>
    <scope>NUCLEOTIDE SEQUENCE [LARGE SCALE GENOMIC DNA]</scope>
</reference>
<dbReference type="SUPFAM" id="SSF82185">
    <property type="entry name" value="Histone H3 K4-specific methyltransferase SET7/9 N-terminal domain"/>
    <property type="match status" value="1"/>
</dbReference>
<dbReference type="PANTHER" id="PTHR23084">
    <property type="entry name" value="PHOSPHATIDYLINOSITOL-4-PHOSPHATE 5-KINASE RELATED"/>
    <property type="match status" value="1"/>
</dbReference>
<evidence type="ECO:0000313" key="2">
    <source>
        <dbReference type="EMBL" id="AGO85104.1"/>
    </source>
</evidence>
<gene>
    <name evidence="2" type="ORF">psal_cds_956</name>
</gene>
<accession>S4VWS2</accession>
<sequence length="585" mass="64795">MPRPAAPVQTLADIALLCPREPAGEREREKPQEKKHGAATRLEKKEIICDDKIGVDMSARRCNDHACAWADLPDEIVHLIALYSPLGALAMLATVDRRTRDVCLDDRLWKWLYWRDFGPCLCASINTPCLVGVARAFLGGDIFACVSPWVTDVRPWMCEPGRRVPRDDPWRHTPPWEWHDLFGAGFSTCIHHWPPELLGDHRWAYASMLAPKGRFGRFPDVPLRRVGRVHGASPASFGLDRSIVRHGRVTYSGDFDDDGRPSGWGTAVVVVDGTTVACRISGQWSAGRLDGWASMWQDDAIIRSYFQGHYCDGNRHGRGLEIKAGTEVYDGEWEDNRRKGLGAARTSGKWTHYGSSSGTAQDDFGVVYRHNGSVAFAGRFAGNEPRHGDLYDVSGLLVYTGTVSRKLEIIYDGTVYLADGSTLSIDLSGTRSLATITYPDGDTLQCVFPPCTTANTRRDPVVIRRFAYSPAADADLAGTVLDGPWQILATRPDATGDGDGTFGGHFDRHHQSRPLDVVVTRLAEDPVDADQRLCAARALCDFVFWPQSDGTAAQDSVRSRFLDHMAAHYGGRWLVCREVANATRW</sequence>
<dbReference type="Gene3D" id="1.20.1280.50">
    <property type="match status" value="1"/>
</dbReference>
<dbReference type="PANTHER" id="PTHR23084:SF263">
    <property type="entry name" value="MORN REPEAT-CONTAINING PROTEIN 1"/>
    <property type="match status" value="1"/>
</dbReference>
<feature type="region of interest" description="Disordered" evidence="1">
    <location>
        <begin position="20"/>
        <end position="39"/>
    </location>
</feature>
<dbReference type="RefSeq" id="YP_008438178.1">
    <property type="nucleotide sequence ID" value="NC_022098.1"/>
</dbReference>
<dbReference type="GeneID" id="16606891"/>
<organism evidence="2 3">
    <name type="scientific">Pandoravirus salinus</name>
    <dbReference type="NCBI Taxonomy" id="1349410"/>
    <lineage>
        <taxon>Viruses</taxon>
        <taxon>Pandoravirus</taxon>
    </lineage>
</organism>
<dbReference type="KEGG" id="vg:16606891"/>
<dbReference type="InterPro" id="IPR036047">
    <property type="entry name" value="F-box-like_dom_sf"/>
</dbReference>
<keyword evidence="3" id="KW-1185">Reference proteome</keyword>
<feature type="compositionally biased region" description="Basic and acidic residues" evidence="1">
    <location>
        <begin position="22"/>
        <end position="39"/>
    </location>
</feature>
<name>S4VWS2_9VIRU</name>
<evidence type="ECO:0000313" key="3">
    <source>
        <dbReference type="Proteomes" id="UP000204584"/>
    </source>
</evidence>
<dbReference type="Proteomes" id="UP000204584">
    <property type="component" value="Segment"/>
</dbReference>
<proteinExistence type="predicted"/>